<sequence length="225" mass="24351">MGGYLPNSSLYETSLGQVDDMVDWRKKGAVTPVKQQGQCGSCWAFSSTGALEGQHQILNNKLVSLSEQNLLDCTSSYGNMGCSGGLMTSTFKYVTDHGVTTEEKYPYTGIVGQCKQSNVVLKAKGYKEIRSNDENSLQQAVSSVGPISVAVHANTNLQSYKSGVFSDRSCSNTELNHAVLIVGYTPEYWIVKNSWGSAWGEHGYAKFRRGTNMCGIAASASFPVL</sequence>
<evidence type="ECO:0000313" key="7">
    <source>
        <dbReference type="EMBL" id="CAH0559112.1"/>
    </source>
</evidence>
<dbReference type="GO" id="GO:0008234">
    <property type="term" value="F:cysteine-type peptidase activity"/>
    <property type="evidence" value="ECO:0007669"/>
    <property type="project" value="UniProtKB-KW"/>
</dbReference>
<dbReference type="EMBL" id="OV121137">
    <property type="protein sequence ID" value="CAH0559112.1"/>
    <property type="molecule type" value="Genomic_DNA"/>
</dbReference>
<dbReference type="GO" id="GO:0006508">
    <property type="term" value="P:proteolysis"/>
    <property type="evidence" value="ECO:0007669"/>
    <property type="project" value="UniProtKB-KW"/>
</dbReference>
<dbReference type="Proteomes" id="UP001154078">
    <property type="component" value="Chromosome 6"/>
</dbReference>
<dbReference type="InterPro" id="IPR038765">
    <property type="entry name" value="Papain-like_cys_pep_sf"/>
</dbReference>
<dbReference type="Gene3D" id="3.90.70.10">
    <property type="entry name" value="Cysteine proteinases"/>
    <property type="match status" value="1"/>
</dbReference>
<dbReference type="InterPro" id="IPR039417">
    <property type="entry name" value="Peptidase_C1A_papain-like"/>
</dbReference>
<dbReference type="PRINTS" id="PR00705">
    <property type="entry name" value="PAPAIN"/>
</dbReference>
<evidence type="ECO:0000256" key="1">
    <source>
        <dbReference type="ARBA" id="ARBA00008455"/>
    </source>
</evidence>
<name>A0A9P0B761_BRAAE</name>
<feature type="domain" description="Peptidase C1A papain C-terminal" evidence="6">
    <location>
        <begin position="18"/>
        <end position="224"/>
    </location>
</feature>
<dbReference type="InterPro" id="IPR000169">
    <property type="entry name" value="Pept_cys_AS"/>
</dbReference>
<reference evidence="7" key="1">
    <citation type="submission" date="2021-12" db="EMBL/GenBank/DDBJ databases">
        <authorList>
            <person name="King R."/>
        </authorList>
    </citation>
    <scope>NUCLEOTIDE SEQUENCE</scope>
</reference>
<organism evidence="7 8">
    <name type="scientific">Brassicogethes aeneus</name>
    <name type="common">Rape pollen beetle</name>
    <name type="synonym">Meligethes aeneus</name>
    <dbReference type="NCBI Taxonomy" id="1431903"/>
    <lineage>
        <taxon>Eukaryota</taxon>
        <taxon>Metazoa</taxon>
        <taxon>Ecdysozoa</taxon>
        <taxon>Arthropoda</taxon>
        <taxon>Hexapoda</taxon>
        <taxon>Insecta</taxon>
        <taxon>Pterygota</taxon>
        <taxon>Neoptera</taxon>
        <taxon>Endopterygota</taxon>
        <taxon>Coleoptera</taxon>
        <taxon>Polyphaga</taxon>
        <taxon>Cucujiformia</taxon>
        <taxon>Nitidulidae</taxon>
        <taxon>Meligethinae</taxon>
        <taxon>Brassicogethes</taxon>
    </lineage>
</organism>
<keyword evidence="3" id="KW-0378">Hydrolase</keyword>
<evidence type="ECO:0000313" key="8">
    <source>
        <dbReference type="Proteomes" id="UP001154078"/>
    </source>
</evidence>
<dbReference type="CDD" id="cd02248">
    <property type="entry name" value="Peptidase_C1A"/>
    <property type="match status" value="1"/>
</dbReference>
<dbReference type="Pfam" id="PF00112">
    <property type="entry name" value="Peptidase_C1"/>
    <property type="match status" value="1"/>
</dbReference>
<proteinExistence type="inferred from homology"/>
<keyword evidence="8" id="KW-1185">Reference proteome</keyword>
<accession>A0A9P0B761</accession>
<dbReference type="FunFam" id="3.90.70.10:FF:000138">
    <property type="entry name" value="Cruzipain"/>
    <property type="match status" value="1"/>
</dbReference>
<comment type="similarity">
    <text evidence="1">Belongs to the peptidase C1 family.</text>
</comment>
<evidence type="ECO:0000256" key="2">
    <source>
        <dbReference type="ARBA" id="ARBA00022670"/>
    </source>
</evidence>
<dbReference type="PROSITE" id="PS00139">
    <property type="entry name" value="THIOL_PROTEASE_CYS"/>
    <property type="match status" value="1"/>
</dbReference>
<protein>
    <recommendedName>
        <fullName evidence="6">Peptidase C1A papain C-terminal domain-containing protein</fullName>
    </recommendedName>
</protein>
<keyword evidence="4" id="KW-0788">Thiol protease</keyword>
<keyword evidence="2" id="KW-0645">Protease</keyword>
<evidence type="ECO:0000256" key="3">
    <source>
        <dbReference type="ARBA" id="ARBA00022801"/>
    </source>
</evidence>
<evidence type="ECO:0000259" key="6">
    <source>
        <dbReference type="SMART" id="SM00645"/>
    </source>
</evidence>
<dbReference type="InterPro" id="IPR000668">
    <property type="entry name" value="Peptidase_C1A_C"/>
</dbReference>
<dbReference type="SMART" id="SM00645">
    <property type="entry name" value="Pept_C1"/>
    <property type="match status" value="1"/>
</dbReference>
<dbReference type="SUPFAM" id="SSF54001">
    <property type="entry name" value="Cysteine proteinases"/>
    <property type="match status" value="1"/>
</dbReference>
<dbReference type="AlphaFoldDB" id="A0A9P0B761"/>
<evidence type="ECO:0000256" key="4">
    <source>
        <dbReference type="ARBA" id="ARBA00022807"/>
    </source>
</evidence>
<evidence type="ECO:0000256" key="5">
    <source>
        <dbReference type="ARBA" id="ARBA00023157"/>
    </source>
</evidence>
<gene>
    <name evidence="7" type="ORF">MELIAE_LOCUS9270</name>
</gene>
<dbReference type="OrthoDB" id="10253408at2759"/>
<dbReference type="InterPro" id="IPR013128">
    <property type="entry name" value="Peptidase_C1A"/>
</dbReference>
<dbReference type="PANTHER" id="PTHR12411">
    <property type="entry name" value="CYSTEINE PROTEASE FAMILY C1-RELATED"/>
    <property type="match status" value="1"/>
</dbReference>
<keyword evidence="5" id="KW-1015">Disulfide bond</keyword>